<dbReference type="SMART" id="SM00848">
    <property type="entry name" value="Inhibitor_I29"/>
    <property type="match status" value="1"/>
</dbReference>
<dbReference type="PROSITE" id="PS00640">
    <property type="entry name" value="THIOL_PROTEASE_ASN"/>
    <property type="match status" value="1"/>
</dbReference>
<evidence type="ECO:0000313" key="5">
    <source>
        <dbReference type="EMBL" id="KAK8871817.1"/>
    </source>
</evidence>
<dbReference type="Pfam" id="PF00112">
    <property type="entry name" value="Peptidase_C1"/>
    <property type="match status" value="1"/>
</dbReference>
<evidence type="ECO:0000259" key="3">
    <source>
        <dbReference type="SMART" id="SM00645"/>
    </source>
</evidence>
<dbReference type="InterPro" id="IPR000668">
    <property type="entry name" value="Peptidase_C1A_C"/>
</dbReference>
<feature type="domain" description="Cathepsin propeptide inhibitor" evidence="4">
    <location>
        <begin position="24"/>
        <end position="79"/>
    </location>
</feature>
<dbReference type="InterPro" id="IPR013128">
    <property type="entry name" value="Peptidase_C1A"/>
</dbReference>
<comment type="similarity">
    <text evidence="1">Belongs to the peptidase C1 family.</text>
</comment>
<dbReference type="Proteomes" id="UP001470230">
    <property type="component" value="Unassembled WGS sequence"/>
</dbReference>
<dbReference type="InterPro" id="IPR013201">
    <property type="entry name" value="Prot_inhib_I29"/>
</dbReference>
<gene>
    <name evidence="5" type="ORF">M9Y10_007560</name>
</gene>
<dbReference type="SUPFAM" id="SSF54001">
    <property type="entry name" value="Cysteine proteinases"/>
    <property type="match status" value="1"/>
</dbReference>
<dbReference type="SMART" id="SM00645">
    <property type="entry name" value="Pept_C1"/>
    <property type="match status" value="1"/>
</dbReference>
<accession>A0ABR2J2H3</accession>
<evidence type="ECO:0000256" key="1">
    <source>
        <dbReference type="ARBA" id="ARBA00008455"/>
    </source>
</evidence>
<evidence type="ECO:0000259" key="4">
    <source>
        <dbReference type="SMART" id="SM00848"/>
    </source>
</evidence>
<dbReference type="InterPro" id="IPR000169">
    <property type="entry name" value="Pept_cys_AS"/>
</dbReference>
<name>A0ABR2J2H3_9EUKA</name>
<dbReference type="EMBL" id="JAPFFF010000013">
    <property type="protein sequence ID" value="KAK8871817.1"/>
    <property type="molecule type" value="Genomic_DNA"/>
</dbReference>
<organism evidence="5 6">
    <name type="scientific">Tritrichomonas musculus</name>
    <dbReference type="NCBI Taxonomy" id="1915356"/>
    <lineage>
        <taxon>Eukaryota</taxon>
        <taxon>Metamonada</taxon>
        <taxon>Parabasalia</taxon>
        <taxon>Tritrichomonadida</taxon>
        <taxon>Tritrichomonadidae</taxon>
        <taxon>Tritrichomonas</taxon>
    </lineage>
</organism>
<evidence type="ECO:0000256" key="2">
    <source>
        <dbReference type="ARBA" id="ARBA00023157"/>
    </source>
</evidence>
<feature type="domain" description="Peptidase C1A papain C-terminal" evidence="3">
    <location>
        <begin position="104"/>
        <end position="318"/>
    </location>
</feature>
<sequence length="319" mass="35740">MIIALVSFAFSFSKLTAPFEEKSFLSWMRNTNQYFTGEEYHFRLGIFLTNSRLVKEFNSAQKTFKVGINKFSCYTPSEYQVLLGRLQFPTQSRLINTRNINDDLPDSVDWREKNIVNEIKDQGNCGSCWAFATVQACESAYALSHGTLYSCSEQNLVDCVSSCGGCSGGLESTALDHIIKTQNGYLISENDYPYAAVVSTCKYDPSKGINQIKSYEKGVPGDEKYLQKLIAQGVCDISINANYWSFQSYKSGIYDNPDCIGVILNHAVGLVGYGTENGADYWIVRNSWGKSWGEEGYIRMSRNNYDQCGIADSPILVHT</sequence>
<reference evidence="5 6" key="1">
    <citation type="submission" date="2024-04" db="EMBL/GenBank/DDBJ databases">
        <title>Tritrichomonas musculus Genome.</title>
        <authorList>
            <person name="Alves-Ferreira E."/>
            <person name="Grigg M."/>
            <person name="Lorenzi H."/>
            <person name="Galac M."/>
        </authorList>
    </citation>
    <scope>NUCLEOTIDE SEQUENCE [LARGE SCALE GENOMIC DNA]</scope>
    <source>
        <strain evidence="5 6">EAF2021</strain>
    </source>
</reference>
<dbReference type="Gene3D" id="3.90.70.10">
    <property type="entry name" value="Cysteine proteinases"/>
    <property type="match status" value="1"/>
</dbReference>
<dbReference type="Pfam" id="PF08246">
    <property type="entry name" value="Inhibitor_I29"/>
    <property type="match status" value="1"/>
</dbReference>
<evidence type="ECO:0000313" key="6">
    <source>
        <dbReference type="Proteomes" id="UP001470230"/>
    </source>
</evidence>
<dbReference type="PANTHER" id="PTHR12411">
    <property type="entry name" value="CYSTEINE PROTEASE FAMILY C1-RELATED"/>
    <property type="match status" value="1"/>
</dbReference>
<dbReference type="PROSITE" id="PS00139">
    <property type="entry name" value="THIOL_PROTEASE_CYS"/>
    <property type="match status" value="1"/>
</dbReference>
<keyword evidence="2" id="KW-1015">Disulfide bond</keyword>
<dbReference type="CDD" id="cd02248">
    <property type="entry name" value="Peptidase_C1A"/>
    <property type="match status" value="1"/>
</dbReference>
<proteinExistence type="inferred from homology"/>
<dbReference type="InterPro" id="IPR038765">
    <property type="entry name" value="Papain-like_cys_pep_sf"/>
</dbReference>
<comment type="caution">
    <text evidence="5">The sequence shown here is derived from an EMBL/GenBank/DDBJ whole genome shotgun (WGS) entry which is preliminary data.</text>
</comment>
<dbReference type="InterPro" id="IPR039417">
    <property type="entry name" value="Peptidase_C1A_papain-like"/>
</dbReference>
<dbReference type="PRINTS" id="PR00705">
    <property type="entry name" value="PAPAIN"/>
</dbReference>
<protein>
    <submittedName>
        <fullName evidence="5">Uncharacterized protein</fullName>
    </submittedName>
</protein>
<keyword evidence="6" id="KW-1185">Reference proteome</keyword>
<dbReference type="InterPro" id="IPR025661">
    <property type="entry name" value="Pept_asp_AS"/>
</dbReference>